<keyword evidence="1" id="KW-0521">NADP</keyword>
<reference evidence="4 5" key="2">
    <citation type="submission" date="2019-05" db="EMBL/GenBank/DDBJ databases">
        <title>Glycomyces buryatensis sp. nov.</title>
        <authorList>
            <person name="Nikitina E."/>
        </authorList>
    </citation>
    <scope>NUCLEOTIDE SEQUENCE [LARGE SCALE GENOMIC DNA]</scope>
    <source>
        <strain evidence="4 5">18</strain>
    </source>
</reference>
<reference evidence="5" key="1">
    <citation type="submission" date="2019-04" db="EMBL/GenBank/DDBJ databases">
        <title>Nocardioides xinjiangensis sp. nov.</title>
        <authorList>
            <person name="Liu S."/>
        </authorList>
    </citation>
    <scope>NUCLEOTIDE SEQUENCE [LARGE SCALE GENOMIC DNA]</scope>
    <source>
        <strain evidence="5">18</strain>
    </source>
</reference>
<dbReference type="OrthoDB" id="9804774at2"/>
<keyword evidence="5" id="KW-1185">Reference proteome</keyword>
<dbReference type="Gene3D" id="3.40.50.720">
    <property type="entry name" value="NAD(P)-binding Rossmann-like Domain"/>
    <property type="match status" value="1"/>
</dbReference>
<evidence type="ECO:0000256" key="2">
    <source>
        <dbReference type="ARBA" id="ARBA00023002"/>
    </source>
</evidence>
<dbReference type="PANTHER" id="PTHR43544:SF7">
    <property type="entry name" value="NADB-LER2"/>
    <property type="match status" value="1"/>
</dbReference>
<dbReference type="EMBL" id="STGY01000029">
    <property type="protein sequence ID" value="THV42155.1"/>
    <property type="molecule type" value="Genomic_DNA"/>
</dbReference>
<dbReference type="PANTHER" id="PTHR43544">
    <property type="entry name" value="SHORT-CHAIN DEHYDROGENASE/REDUCTASE"/>
    <property type="match status" value="1"/>
</dbReference>
<evidence type="ECO:0000256" key="3">
    <source>
        <dbReference type="RuleBase" id="RU000363"/>
    </source>
</evidence>
<gene>
    <name evidence="4" type="ORF">FAB82_07915</name>
</gene>
<dbReference type="InterPro" id="IPR036291">
    <property type="entry name" value="NAD(P)-bd_dom_sf"/>
</dbReference>
<comment type="caution">
    <text evidence="4">The sequence shown here is derived from an EMBL/GenBank/DDBJ whole genome shotgun (WGS) entry which is preliminary data.</text>
</comment>
<keyword evidence="2" id="KW-0560">Oxidoreductase</keyword>
<dbReference type="Pfam" id="PF00106">
    <property type="entry name" value="adh_short"/>
    <property type="match status" value="1"/>
</dbReference>
<dbReference type="PRINTS" id="PR00081">
    <property type="entry name" value="GDHRDH"/>
</dbReference>
<protein>
    <submittedName>
        <fullName evidence="4">SDR family NAD(P)-dependent oxidoreductase</fullName>
    </submittedName>
</protein>
<dbReference type="RefSeq" id="WP_136534000.1">
    <property type="nucleotide sequence ID" value="NZ_STGY01000029.1"/>
</dbReference>
<evidence type="ECO:0000313" key="5">
    <source>
        <dbReference type="Proteomes" id="UP000308760"/>
    </source>
</evidence>
<proteinExistence type="inferred from homology"/>
<dbReference type="GO" id="GO:0005737">
    <property type="term" value="C:cytoplasm"/>
    <property type="evidence" value="ECO:0007669"/>
    <property type="project" value="TreeGrafter"/>
</dbReference>
<sequence length="227" mass="24226">MTDVLITGASRGIGYALTREYLKRGARVFAGVRDPDRASALRALATDDLVIVPLDVRSQRDIENAADLVASHGGLDRLVNNAGVLEPSAGLAEVDGPRMLEVLRVNTVGPVQMAQRFLNLLRPDARLVNLTMPTRPIGGLTRTENHAFVASRYALNALTKMIAVEVADTGPIVAALWPGYLQTDMTGHAEAATPLEEAIPGVVDLIERLSPADHGSCLLPDGSHAPW</sequence>
<accession>A0A4S8QGQ4</accession>
<name>A0A4S8QGQ4_9ACTN</name>
<dbReference type="SUPFAM" id="SSF51735">
    <property type="entry name" value="NAD(P)-binding Rossmann-fold domains"/>
    <property type="match status" value="1"/>
</dbReference>
<evidence type="ECO:0000313" key="4">
    <source>
        <dbReference type="EMBL" id="THV42155.1"/>
    </source>
</evidence>
<comment type="similarity">
    <text evidence="3">Belongs to the short-chain dehydrogenases/reductases (SDR) family.</text>
</comment>
<dbReference type="InterPro" id="IPR002347">
    <property type="entry name" value="SDR_fam"/>
</dbReference>
<dbReference type="Proteomes" id="UP000308760">
    <property type="component" value="Unassembled WGS sequence"/>
</dbReference>
<dbReference type="AlphaFoldDB" id="A0A4S8QGQ4"/>
<evidence type="ECO:0000256" key="1">
    <source>
        <dbReference type="ARBA" id="ARBA00022857"/>
    </source>
</evidence>
<organism evidence="4 5">
    <name type="scientific">Glycomyces buryatensis</name>
    <dbReference type="NCBI Taxonomy" id="2570927"/>
    <lineage>
        <taxon>Bacteria</taxon>
        <taxon>Bacillati</taxon>
        <taxon>Actinomycetota</taxon>
        <taxon>Actinomycetes</taxon>
        <taxon>Glycomycetales</taxon>
        <taxon>Glycomycetaceae</taxon>
        <taxon>Glycomyces</taxon>
    </lineage>
</organism>
<dbReference type="GO" id="GO:0016491">
    <property type="term" value="F:oxidoreductase activity"/>
    <property type="evidence" value="ECO:0007669"/>
    <property type="project" value="UniProtKB-KW"/>
</dbReference>
<dbReference type="PRINTS" id="PR00080">
    <property type="entry name" value="SDRFAMILY"/>
</dbReference>
<dbReference type="InterPro" id="IPR051468">
    <property type="entry name" value="Fungal_SecMetab_SDRs"/>
</dbReference>